<dbReference type="GO" id="GO:0016779">
    <property type="term" value="F:nucleotidyltransferase activity"/>
    <property type="evidence" value="ECO:0007669"/>
    <property type="project" value="UniProtKB-UniRule"/>
</dbReference>
<dbReference type="InterPro" id="IPR014729">
    <property type="entry name" value="Rossmann-like_a/b/a_fold"/>
</dbReference>
<dbReference type="GO" id="GO:0016783">
    <property type="term" value="F:sulfurtransferase activity"/>
    <property type="evidence" value="ECO:0007669"/>
    <property type="project" value="TreeGrafter"/>
</dbReference>
<dbReference type="OrthoDB" id="25129at2759"/>
<evidence type="ECO:0000256" key="2">
    <source>
        <dbReference type="ARBA" id="ARBA00022694"/>
    </source>
</evidence>
<dbReference type="GO" id="GO:0005829">
    <property type="term" value="C:cytosol"/>
    <property type="evidence" value="ECO:0007669"/>
    <property type="project" value="TreeGrafter"/>
</dbReference>
<comment type="pathway">
    <text evidence="3">tRNA modification; 5-methoxycarbonylmethyl-2-thiouridine-tRNA biosynthesis.</text>
</comment>
<comment type="similarity">
    <text evidence="3">Belongs to the CTU2/NCS2 family.</text>
</comment>
<reference evidence="4 5" key="1">
    <citation type="journal article" date="2015" name="Genome Biol.">
        <title>Comparative genomics of Steinernema reveals deeply conserved gene regulatory networks.</title>
        <authorList>
            <person name="Dillman A.R."/>
            <person name="Macchietto M."/>
            <person name="Porter C.F."/>
            <person name="Rogers A."/>
            <person name="Williams B."/>
            <person name="Antoshechkin I."/>
            <person name="Lee M.M."/>
            <person name="Goodwin Z."/>
            <person name="Lu X."/>
            <person name="Lewis E.E."/>
            <person name="Goodrich-Blair H."/>
            <person name="Stock S.P."/>
            <person name="Adams B.J."/>
            <person name="Sternberg P.W."/>
            <person name="Mortazavi A."/>
        </authorList>
    </citation>
    <scope>NUCLEOTIDE SEQUENCE [LARGE SCALE GENOMIC DNA]</scope>
    <source>
        <strain evidence="4 5">ALL</strain>
    </source>
</reference>
<name>A0A4U5MQQ2_STECR</name>
<comment type="caution">
    <text evidence="4">The sequence shown here is derived from an EMBL/GenBank/DDBJ whole genome shotgun (WGS) entry which is preliminary data.</text>
</comment>
<dbReference type="GO" id="GO:0002143">
    <property type="term" value="P:tRNA wobble position uridine thiolation"/>
    <property type="evidence" value="ECO:0007669"/>
    <property type="project" value="TreeGrafter"/>
</dbReference>
<dbReference type="InterPro" id="IPR019407">
    <property type="entry name" value="CTU2"/>
</dbReference>
<dbReference type="Gene3D" id="3.40.50.620">
    <property type="entry name" value="HUPs"/>
    <property type="match status" value="1"/>
</dbReference>
<evidence type="ECO:0000313" key="5">
    <source>
        <dbReference type="Proteomes" id="UP000298663"/>
    </source>
</evidence>
<keyword evidence="1 3" id="KW-0963">Cytoplasm</keyword>
<dbReference type="HAMAP" id="MF_03054">
    <property type="entry name" value="CTU2"/>
    <property type="match status" value="1"/>
</dbReference>
<evidence type="ECO:0000313" key="4">
    <source>
        <dbReference type="EMBL" id="TKR71967.1"/>
    </source>
</evidence>
<accession>A0A4U5MQQ2</accession>
<dbReference type="GO" id="GO:0032447">
    <property type="term" value="P:protein urmylation"/>
    <property type="evidence" value="ECO:0007669"/>
    <property type="project" value="UniProtKB-UniRule"/>
</dbReference>
<dbReference type="UniPathway" id="UPA00988"/>
<evidence type="ECO:0000256" key="1">
    <source>
        <dbReference type="ARBA" id="ARBA00022490"/>
    </source>
</evidence>
<sequence>MAAESGTSQPHRSCVKCPEPGIYHGLDAKKAVYCKPCFITMVKHKFSSSIGKKRIFKGDASKETLVIYEGNLSSGFMLWLIQQGLALDAHKKLQLQPIVLVLLTQSTLKEIQEYVDQVAEVRNILKTDWYFVHLSSLLEDQFQPSTSAPSLAMLEKWNHLCASFKTNTARVEFERLSRTAACLRTAKALNINKVMFADDADALSNDSLNALCLGRGSSLGDIAGIIDKRHPSATIIRPLRDVSRLEISTVNEMHGNGYLVLKKTESAAPKRAVQPLSEGLIMDLQKNGFKSTITTILSVASKVHALHPGDQKCSICFTLYPLEDEETNDYGCCRACNTVLRESRDTQTLETLFHVLRTC</sequence>
<organism evidence="4 5">
    <name type="scientific">Steinernema carpocapsae</name>
    <name type="common">Entomopathogenic nematode</name>
    <dbReference type="NCBI Taxonomy" id="34508"/>
    <lineage>
        <taxon>Eukaryota</taxon>
        <taxon>Metazoa</taxon>
        <taxon>Ecdysozoa</taxon>
        <taxon>Nematoda</taxon>
        <taxon>Chromadorea</taxon>
        <taxon>Rhabditida</taxon>
        <taxon>Tylenchina</taxon>
        <taxon>Panagrolaimomorpha</taxon>
        <taxon>Strongyloidoidea</taxon>
        <taxon>Steinernematidae</taxon>
        <taxon>Steinernema</taxon>
    </lineage>
</organism>
<gene>
    <name evidence="4" type="ORF">L596_019495</name>
</gene>
<dbReference type="PANTHER" id="PTHR20882">
    <property type="entry name" value="CYTOPLASMIC TRNA 2-THIOLATION PROTEIN 2"/>
    <property type="match status" value="1"/>
</dbReference>
<dbReference type="PANTHER" id="PTHR20882:SF14">
    <property type="entry name" value="CYTOPLASMIC TRNA 2-THIOLATION PROTEIN 2"/>
    <property type="match status" value="1"/>
</dbReference>
<keyword evidence="2 3" id="KW-0819">tRNA processing</keyword>
<dbReference type="STRING" id="34508.A0A4U5MQQ2"/>
<dbReference type="AlphaFoldDB" id="A0A4U5MQQ2"/>
<comment type="function">
    <text evidence="3">Plays a central role in 2-thiolation of mcm(5)S(2)U at tRNA wobble positions of tRNA(Lys), tRNA(Glu) and tRNA(Gln). May act by forming a heterodimer with NCS6/CTU1 that ligates sulfur from thiocarboxylated URM1 onto the uridine of tRNAs at wobble position.</text>
</comment>
<reference evidence="4 5" key="2">
    <citation type="journal article" date="2019" name="G3 (Bethesda)">
        <title>Hybrid Assembly of the Genome of the Entomopathogenic Nematode Steinernema carpocapsae Identifies the X-Chromosome.</title>
        <authorList>
            <person name="Serra L."/>
            <person name="Macchietto M."/>
            <person name="Macias-Munoz A."/>
            <person name="McGill C.J."/>
            <person name="Rodriguez I.M."/>
            <person name="Rodriguez B."/>
            <person name="Murad R."/>
            <person name="Mortazavi A."/>
        </authorList>
    </citation>
    <scope>NUCLEOTIDE SEQUENCE [LARGE SCALE GENOMIC DNA]</scope>
    <source>
        <strain evidence="4 5">ALL</strain>
    </source>
</reference>
<proteinExistence type="inferred from homology"/>
<dbReference type="GO" id="GO:0000049">
    <property type="term" value="F:tRNA binding"/>
    <property type="evidence" value="ECO:0007669"/>
    <property type="project" value="InterPro"/>
</dbReference>
<dbReference type="EMBL" id="AZBU02000006">
    <property type="protein sequence ID" value="TKR71967.1"/>
    <property type="molecule type" value="Genomic_DNA"/>
</dbReference>
<keyword evidence="5" id="KW-1185">Reference proteome</keyword>
<dbReference type="SUPFAM" id="SSF52402">
    <property type="entry name" value="Adenine nucleotide alpha hydrolases-like"/>
    <property type="match status" value="1"/>
</dbReference>
<comment type="subcellular location">
    <subcellularLocation>
        <location evidence="3">Cytoplasm</location>
    </subcellularLocation>
</comment>
<protein>
    <recommendedName>
        <fullName evidence="3">Cytoplasmic tRNA 2-thiolation protein 2</fullName>
    </recommendedName>
</protein>
<evidence type="ECO:0000256" key="3">
    <source>
        <dbReference type="HAMAP-Rule" id="MF_03054"/>
    </source>
</evidence>
<dbReference type="Proteomes" id="UP000298663">
    <property type="component" value="Unassembled WGS sequence"/>
</dbReference>